<keyword evidence="8" id="KW-1015">Disulfide bond</keyword>
<comment type="subcellular location">
    <subcellularLocation>
        <location evidence="1">Membrane</location>
        <topology evidence="1">Multi-pass membrane protein</topology>
    </subcellularLocation>
</comment>
<dbReference type="GO" id="GO:0016491">
    <property type="term" value="F:oxidoreductase activity"/>
    <property type="evidence" value="ECO:0007669"/>
    <property type="project" value="UniProtKB-KW"/>
</dbReference>
<comment type="similarity">
    <text evidence="2">Belongs to the VKOR family.</text>
</comment>
<keyword evidence="9" id="KW-0676">Redox-active center</keyword>
<dbReference type="eggNOG" id="COG1651">
    <property type="taxonomic scope" value="Bacteria"/>
</dbReference>
<evidence type="ECO:0000256" key="8">
    <source>
        <dbReference type="ARBA" id="ARBA00023157"/>
    </source>
</evidence>
<accession>A0A090D347</accession>
<evidence type="ECO:0000256" key="1">
    <source>
        <dbReference type="ARBA" id="ARBA00004141"/>
    </source>
</evidence>
<feature type="domain" description="Thioredoxin" evidence="11">
    <location>
        <begin position="152"/>
        <end position="351"/>
    </location>
</feature>
<dbReference type="Pfam" id="PF13462">
    <property type="entry name" value="Thioredoxin_4"/>
    <property type="match status" value="1"/>
</dbReference>
<keyword evidence="5 10" id="KW-1133">Transmembrane helix</keyword>
<gene>
    <name evidence="12" type="ORF">CSEC_2379</name>
</gene>
<dbReference type="InterPro" id="IPR012336">
    <property type="entry name" value="Thioredoxin-like_fold"/>
</dbReference>
<keyword evidence="7 10" id="KW-0472">Membrane</keyword>
<comment type="caution">
    <text evidence="12">The sequence shown here is derived from an EMBL/GenBank/DDBJ whole genome shotgun (WGS) entry which is preliminary data.</text>
</comment>
<evidence type="ECO:0000313" key="13">
    <source>
        <dbReference type="Proteomes" id="UP000031552"/>
    </source>
</evidence>
<reference evidence="12" key="1">
    <citation type="submission" date="2013-12" db="EMBL/GenBank/DDBJ databases">
        <authorList>
            <person name="Linke B."/>
        </authorList>
    </citation>
    <scope>NUCLEOTIDE SEQUENCE [LARGE SCALE GENOMIC DNA]</scope>
    <source>
        <strain evidence="12">CRIB-18</strain>
    </source>
</reference>
<feature type="transmembrane region" description="Helical" evidence="10">
    <location>
        <begin position="78"/>
        <end position="99"/>
    </location>
</feature>
<dbReference type="InterPro" id="IPR013766">
    <property type="entry name" value="Thioredoxin_domain"/>
</dbReference>
<keyword evidence="3 10" id="KW-0812">Transmembrane</keyword>
<dbReference type="STRING" id="1437425.CSEC_2379"/>
<evidence type="ECO:0000256" key="6">
    <source>
        <dbReference type="ARBA" id="ARBA00023002"/>
    </source>
</evidence>
<keyword evidence="4" id="KW-0874">Quinone</keyword>
<dbReference type="GO" id="GO:0016020">
    <property type="term" value="C:membrane"/>
    <property type="evidence" value="ECO:0007669"/>
    <property type="project" value="UniProtKB-SubCell"/>
</dbReference>
<dbReference type="InterPro" id="IPR012932">
    <property type="entry name" value="VKOR"/>
</dbReference>
<dbReference type="OrthoDB" id="20261at2"/>
<organism evidence="12 13">
    <name type="scientific">Candidatus Criblamydia sequanensis CRIB-18</name>
    <dbReference type="NCBI Taxonomy" id="1437425"/>
    <lineage>
        <taxon>Bacteria</taxon>
        <taxon>Pseudomonadati</taxon>
        <taxon>Chlamydiota</taxon>
        <taxon>Chlamydiia</taxon>
        <taxon>Parachlamydiales</taxon>
        <taxon>Candidatus Criblamydiaceae</taxon>
        <taxon>Candidatus Criblamydia</taxon>
    </lineage>
</organism>
<dbReference type="InterPro" id="IPR036249">
    <property type="entry name" value="Thioredoxin-like_sf"/>
</dbReference>
<evidence type="ECO:0000313" key="12">
    <source>
        <dbReference type="EMBL" id="CDR35185.1"/>
    </source>
</evidence>
<evidence type="ECO:0000256" key="2">
    <source>
        <dbReference type="ARBA" id="ARBA00006214"/>
    </source>
</evidence>
<dbReference type="Gene3D" id="3.40.30.10">
    <property type="entry name" value="Glutaredoxin"/>
    <property type="match status" value="1"/>
</dbReference>
<dbReference type="Proteomes" id="UP000031552">
    <property type="component" value="Unassembled WGS sequence"/>
</dbReference>
<reference evidence="12" key="2">
    <citation type="submission" date="2014-09" db="EMBL/GenBank/DDBJ databases">
        <title>Criblamydia sequanensis harbors a mega-plasmid encoding arsenite resistance.</title>
        <authorList>
            <person name="Bertelli C."/>
            <person name="Goesmann A."/>
            <person name="Greub G."/>
        </authorList>
    </citation>
    <scope>NUCLEOTIDE SEQUENCE [LARGE SCALE GENOMIC DNA]</scope>
    <source>
        <strain evidence="12">CRIB-18</strain>
    </source>
</reference>
<keyword evidence="6" id="KW-0560">Oxidoreductase</keyword>
<dbReference type="Pfam" id="PF07884">
    <property type="entry name" value="VKOR"/>
    <property type="match status" value="1"/>
</dbReference>
<evidence type="ECO:0000256" key="9">
    <source>
        <dbReference type="ARBA" id="ARBA00023284"/>
    </source>
</evidence>
<proteinExistence type="inferred from homology"/>
<dbReference type="EMBL" id="CCEJ010000014">
    <property type="protein sequence ID" value="CDR35185.1"/>
    <property type="molecule type" value="Genomic_DNA"/>
</dbReference>
<evidence type="ECO:0000256" key="7">
    <source>
        <dbReference type="ARBA" id="ARBA00023136"/>
    </source>
</evidence>
<evidence type="ECO:0000256" key="4">
    <source>
        <dbReference type="ARBA" id="ARBA00022719"/>
    </source>
</evidence>
<protein>
    <submittedName>
        <fullName evidence="12">Conserved putative membrane protein</fullName>
    </submittedName>
</protein>
<feature type="transmembrane region" description="Helical" evidence="10">
    <location>
        <begin position="151"/>
        <end position="168"/>
    </location>
</feature>
<dbReference type="CDD" id="cd12921">
    <property type="entry name" value="VKOR_4"/>
    <property type="match status" value="1"/>
</dbReference>
<feature type="transmembrane region" description="Helical" evidence="10">
    <location>
        <begin position="14"/>
        <end position="38"/>
    </location>
</feature>
<dbReference type="PROSITE" id="PS51352">
    <property type="entry name" value="THIOREDOXIN_2"/>
    <property type="match status" value="1"/>
</dbReference>
<evidence type="ECO:0000256" key="5">
    <source>
        <dbReference type="ARBA" id="ARBA00022989"/>
    </source>
</evidence>
<evidence type="ECO:0000259" key="11">
    <source>
        <dbReference type="PROSITE" id="PS51352"/>
    </source>
</evidence>
<dbReference type="AlphaFoldDB" id="A0A090D347"/>
<sequence length="351" mass="38965">MQKSSFSLKHKDGFFNAIILIALITGLTLSILSVFEFCHTACATGQKYRLFGFKFEFFGIAFFAAAILFHLLSSVSPIFTVLTSLMLASGIGAEIWFLFLQKVIIGTWCPICVSIAATIFVAALTRMIHFFKSNFYDTTQGEAMKSLSKTFPTVGVLIAGFMFAFLGVDKINPLVAAQASLKDNINLGHATSPVEVYVFTDWFCPACKKIEPLIEQLAPEIKENAKLYFVDAAIHQESLNYTPYNLAFMVNNKEDYFKIRKALDNLAKTTKAPSDADIEKAVSPLGVKLKELNFNDVATGVKLFKRLVKQFDLRSTPAVIIVNIDTKKGKKLFGTTDINRENILEAIDAVK</sequence>
<dbReference type="RefSeq" id="WP_041018736.1">
    <property type="nucleotide sequence ID" value="NZ_CCEJ010000014.1"/>
</dbReference>
<keyword evidence="13" id="KW-1185">Reference proteome</keyword>
<feature type="transmembrane region" description="Helical" evidence="10">
    <location>
        <begin position="50"/>
        <end position="72"/>
    </location>
</feature>
<name>A0A090D347_9BACT</name>
<dbReference type="Gene3D" id="1.20.1440.130">
    <property type="entry name" value="VKOR domain"/>
    <property type="match status" value="1"/>
</dbReference>
<evidence type="ECO:0000256" key="10">
    <source>
        <dbReference type="SAM" id="Phobius"/>
    </source>
</evidence>
<dbReference type="GO" id="GO:0048038">
    <property type="term" value="F:quinone binding"/>
    <property type="evidence" value="ECO:0007669"/>
    <property type="project" value="UniProtKB-KW"/>
</dbReference>
<dbReference type="SUPFAM" id="SSF52833">
    <property type="entry name" value="Thioredoxin-like"/>
    <property type="match status" value="1"/>
</dbReference>
<feature type="transmembrane region" description="Helical" evidence="10">
    <location>
        <begin position="111"/>
        <end position="131"/>
    </location>
</feature>
<dbReference type="InterPro" id="IPR038354">
    <property type="entry name" value="VKOR_sf"/>
</dbReference>
<evidence type="ECO:0000256" key="3">
    <source>
        <dbReference type="ARBA" id="ARBA00022692"/>
    </source>
</evidence>